<sequence>MNLMHRHREWSVLGLLAGLIVLAAPITAYAREYNVTTLGTATTTGYAINAGGQVTGDWLTAEDVDRAFLVTPEGGVTDLGTLGGATSTGYAINARGQVTGESVTADGATHAFLYRDGKIRDLNAMLDRRTAAHVML</sequence>
<reference evidence="1" key="2">
    <citation type="journal article" date="2014" name="ISME J.">
        <title>Microbial stratification in low pH oxic and suboxic macroscopic growths along an acid mine drainage.</title>
        <authorList>
            <person name="Mendez-Garcia C."/>
            <person name="Mesa V."/>
            <person name="Sprenger R.R."/>
            <person name="Richter M."/>
            <person name="Diez M.S."/>
            <person name="Solano J."/>
            <person name="Bargiela R."/>
            <person name="Golyshina O.V."/>
            <person name="Manteca A."/>
            <person name="Ramos J.L."/>
            <person name="Gallego J.R."/>
            <person name="Llorente I."/>
            <person name="Martins Dos Santos V.A."/>
            <person name="Jensen O.N."/>
            <person name="Pelaez A.I."/>
            <person name="Sanchez J."/>
            <person name="Ferrer M."/>
        </authorList>
    </citation>
    <scope>NUCLEOTIDE SEQUENCE</scope>
</reference>
<gene>
    <name evidence="1" type="ORF">B1B_06937</name>
</gene>
<comment type="caution">
    <text evidence="1">The sequence shown here is derived from an EMBL/GenBank/DDBJ whole genome shotgun (WGS) entry which is preliminary data.</text>
</comment>
<proteinExistence type="predicted"/>
<dbReference type="InterPro" id="IPR014262">
    <property type="entry name" value="HAF_rpt"/>
</dbReference>
<feature type="non-terminal residue" evidence="1">
    <location>
        <position position="136"/>
    </location>
</feature>
<reference evidence="1" key="1">
    <citation type="submission" date="2013-08" db="EMBL/GenBank/DDBJ databases">
        <authorList>
            <person name="Mendez C."/>
            <person name="Richter M."/>
            <person name="Ferrer M."/>
            <person name="Sanchez J."/>
        </authorList>
    </citation>
    <scope>NUCLEOTIDE SEQUENCE</scope>
</reference>
<organism evidence="1">
    <name type="scientific">mine drainage metagenome</name>
    <dbReference type="NCBI Taxonomy" id="410659"/>
    <lineage>
        <taxon>unclassified sequences</taxon>
        <taxon>metagenomes</taxon>
        <taxon>ecological metagenomes</taxon>
    </lineage>
</organism>
<name>T1CCV2_9ZZZZ</name>
<dbReference type="AlphaFoldDB" id="T1CCV2"/>
<evidence type="ECO:0000313" key="1">
    <source>
        <dbReference type="EMBL" id="EQD63644.1"/>
    </source>
</evidence>
<dbReference type="EMBL" id="AUZY01004401">
    <property type="protein sequence ID" value="EQD63644.1"/>
    <property type="molecule type" value="Genomic_DNA"/>
</dbReference>
<protein>
    <submittedName>
        <fullName evidence="1">Extracellular repeat protein, HAF family</fullName>
    </submittedName>
</protein>
<dbReference type="NCBIfam" id="TIGR02913">
    <property type="entry name" value="HAF_rpt"/>
    <property type="match status" value="2"/>
</dbReference>
<accession>T1CCV2</accession>